<dbReference type="OrthoDB" id="1932706at2759"/>
<gene>
    <name evidence="3" type="ORF">CTI12_AA278420</name>
</gene>
<feature type="region of interest" description="Disordered" evidence="1">
    <location>
        <begin position="809"/>
        <end position="892"/>
    </location>
</feature>
<dbReference type="PANTHER" id="PTHR13526:SF8">
    <property type="entry name" value="TRANSCRIPTION FACTOR SPT20 HOMOLOG"/>
    <property type="match status" value="1"/>
</dbReference>
<evidence type="ECO:0000259" key="2">
    <source>
        <dbReference type="Pfam" id="PF12090"/>
    </source>
</evidence>
<dbReference type="STRING" id="35608.A0A2U1NDF7"/>
<name>A0A2U1NDF7_ARTAN</name>
<dbReference type="InterPro" id="IPR046468">
    <property type="entry name" value="Spt20-like_SEP"/>
</dbReference>
<feature type="compositionally biased region" description="Low complexity" evidence="1">
    <location>
        <begin position="880"/>
        <end position="892"/>
    </location>
</feature>
<evidence type="ECO:0000313" key="3">
    <source>
        <dbReference type="EMBL" id="PWA71490.1"/>
    </source>
</evidence>
<dbReference type="PANTHER" id="PTHR13526">
    <property type="entry name" value="TRANSCRIPTION FACTOR SPT20 HOMOLOG"/>
    <property type="match status" value="1"/>
</dbReference>
<feature type="domain" description="Spt20-like SEP" evidence="2">
    <location>
        <begin position="62"/>
        <end position="194"/>
    </location>
</feature>
<evidence type="ECO:0000313" key="4">
    <source>
        <dbReference type="Proteomes" id="UP000245207"/>
    </source>
</evidence>
<feature type="region of interest" description="Disordered" evidence="1">
    <location>
        <begin position="925"/>
        <end position="970"/>
    </location>
</feature>
<sequence length="978" mass="105761">MVMKKVSFKVSKIGTRYPPKPKPNPLSVFVDNEVDAPTLNYQQLPRVQNYNDFTRKRSSDAAYQIASKYDPKLLHPYDRESQSLFAAIECCRVPANFFDDIPCKYKNGKVACEVRDWRTDSSEPGVSVSGPSIAATPSIRRISLMMSVDSIVRDIPQISKRDWAYGELVEAEAKILLALHPNIDLHPYPNFDRLCKKPKTVKLHLDFRAMRRKRLRQMSVPEKSNLGTDDSKPMIDQPSVANMATQNVGQRPGMDQPDVANLATQNAGQRPAMDQINSVNLAAQNVGPRLAMDQPNVVNLATQNVGQRPTINQTNSVNLGTQNVGQRPTIDQPNAVNLATQNVGQCNTTVPRASSSAPGASSTEAMQSSSFFYQDHQSSSMANSNNRNWSEPLALIGNHQQMTLEILDNTPGTAFNALRASSTRSMSLPSANHGIRSHVSAFDSRSRSNSLVYLGNQQQQLANNGGISSIIPFDGNKGNQDGHSSSVANMDNRNWSNPLAEVFNQHQLIPCKSGNEDNNQSNPLAIVGNQQQQTAASNMQYNASQTAANVPGASSAQGTVSLSLDNDGIQSIMDAFESKRGLQDGNCPPMANADTNQSNPLAFAGYQQQQIAASHMQNQQHGMMSSGSDNDGLWSIMSAFDNKRGQQDGQSSSMANLNKRNHLNPLDFNGNQLQQMGSSHMVSSNAPDSQWKNTLVQQQSTGGVVQHPNANAPTQKQHRYQMLDAICNPNIGQQGIRHNIKQEPLEIGRNPNRLHPTQMAATLGSKPLPTIPILSGTGPSSSVGNTSGPSVASGAIQKPLLTIPILSGIRSSSRSGPSIPSGAVQKPLPTIPILSGSGARGRGSRGRAPVGLGSGIKRDDNVSPRQRNDMGPPQRMAPISAGSGSSSSSRGFLVMSSGINRASDMYHMQRNVMASPRIMSDMNQNQNQNQMQQMNIQPASVSSSVSSGASRPSENATNQSGSTSKDWIDDEFIRSLMK</sequence>
<evidence type="ECO:0000256" key="1">
    <source>
        <dbReference type="SAM" id="MobiDB-lite"/>
    </source>
</evidence>
<dbReference type="AlphaFoldDB" id="A0A2U1NDF7"/>
<feature type="region of interest" description="Disordered" evidence="1">
    <location>
        <begin position="643"/>
        <end position="663"/>
    </location>
</feature>
<dbReference type="GO" id="GO:0006357">
    <property type="term" value="P:regulation of transcription by RNA polymerase II"/>
    <property type="evidence" value="ECO:0007669"/>
    <property type="project" value="TreeGrafter"/>
</dbReference>
<feature type="compositionally biased region" description="Low complexity" evidence="1">
    <location>
        <begin position="809"/>
        <end position="822"/>
    </location>
</feature>
<reference evidence="3 4" key="1">
    <citation type="journal article" date="2018" name="Mol. Plant">
        <title>The genome of Artemisia annua provides insight into the evolution of Asteraceae family and artemisinin biosynthesis.</title>
        <authorList>
            <person name="Shen Q."/>
            <person name="Zhang L."/>
            <person name="Liao Z."/>
            <person name="Wang S."/>
            <person name="Yan T."/>
            <person name="Shi P."/>
            <person name="Liu M."/>
            <person name="Fu X."/>
            <person name="Pan Q."/>
            <person name="Wang Y."/>
            <person name="Lv Z."/>
            <person name="Lu X."/>
            <person name="Zhang F."/>
            <person name="Jiang W."/>
            <person name="Ma Y."/>
            <person name="Chen M."/>
            <person name="Hao X."/>
            <person name="Li L."/>
            <person name="Tang Y."/>
            <person name="Lv G."/>
            <person name="Zhou Y."/>
            <person name="Sun X."/>
            <person name="Brodelius P.E."/>
            <person name="Rose J.K.C."/>
            <person name="Tang K."/>
        </authorList>
    </citation>
    <scope>NUCLEOTIDE SEQUENCE [LARGE SCALE GENOMIC DNA]</scope>
    <source>
        <strain evidence="4">cv. Huhao1</strain>
        <tissue evidence="3">Leaf</tissue>
    </source>
</reference>
<dbReference type="InterPro" id="IPR021950">
    <property type="entry name" value="Spt20"/>
</dbReference>
<dbReference type="EMBL" id="PKPP01003075">
    <property type="protein sequence ID" value="PWA71490.1"/>
    <property type="molecule type" value="Genomic_DNA"/>
</dbReference>
<feature type="compositionally biased region" description="Polar residues" evidence="1">
    <location>
        <begin position="954"/>
        <end position="965"/>
    </location>
</feature>
<keyword evidence="4" id="KW-1185">Reference proteome</keyword>
<feature type="compositionally biased region" description="Polar residues" evidence="1">
    <location>
        <begin position="647"/>
        <end position="658"/>
    </location>
</feature>
<organism evidence="3 4">
    <name type="scientific">Artemisia annua</name>
    <name type="common">Sweet wormwood</name>
    <dbReference type="NCBI Taxonomy" id="35608"/>
    <lineage>
        <taxon>Eukaryota</taxon>
        <taxon>Viridiplantae</taxon>
        <taxon>Streptophyta</taxon>
        <taxon>Embryophyta</taxon>
        <taxon>Tracheophyta</taxon>
        <taxon>Spermatophyta</taxon>
        <taxon>Magnoliopsida</taxon>
        <taxon>eudicotyledons</taxon>
        <taxon>Gunneridae</taxon>
        <taxon>Pentapetalae</taxon>
        <taxon>asterids</taxon>
        <taxon>campanulids</taxon>
        <taxon>Asterales</taxon>
        <taxon>Asteraceae</taxon>
        <taxon>Asteroideae</taxon>
        <taxon>Anthemideae</taxon>
        <taxon>Artemisiinae</taxon>
        <taxon>Artemisia</taxon>
    </lineage>
</organism>
<feature type="compositionally biased region" description="Basic and acidic residues" evidence="1">
    <location>
        <begin position="856"/>
        <end position="868"/>
    </location>
</feature>
<dbReference type="GO" id="GO:0003712">
    <property type="term" value="F:transcription coregulator activity"/>
    <property type="evidence" value="ECO:0007669"/>
    <property type="project" value="InterPro"/>
</dbReference>
<dbReference type="Pfam" id="PF12090">
    <property type="entry name" value="Spt20_SEP"/>
    <property type="match status" value="1"/>
</dbReference>
<proteinExistence type="predicted"/>
<comment type="caution">
    <text evidence="3">The sequence shown here is derived from an EMBL/GenBank/DDBJ whole genome shotgun (WGS) entry which is preliminary data.</text>
</comment>
<protein>
    <submittedName>
        <fullName evidence="3">Transcription factor Spt20</fullName>
    </submittedName>
</protein>
<dbReference type="Proteomes" id="UP000245207">
    <property type="component" value="Unassembled WGS sequence"/>
</dbReference>
<feature type="compositionally biased region" description="Low complexity" evidence="1">
    <location>
        <begin position="925"/>
        <end position="953"/>
    </location>
</feature>
<dbReference type="GO" id="GO:0000124">
    <property type="term" value="C:SAGA complex"/>
    <property type="evidence" value="ECO:0007669"/>
    <property type="project" value="InterPro"/>
</dbReference>
<accession>A0A2U1NDF7</accession>